<feature type="transmembrane region" description="Helical" evidence="4">
    <location>
        <begin position="411"/>
        <end position="431"/>
    </location>
</feature>
<dbReference type="GO" id="GO:0001653">
    <property type="term" value="F:peptide receptor activity"/>
    <property type="evidence" value="ECO:0007669"/>
    <property type="project" value="TreeGrafter"/>
</dbReference>
<feature type="domain" description="Guanylate cyclase" evidence="5">
    <location>
        <begin position="519"/>
        <end position="653"/>
    </location>
</feature>
<feature type="region of interest" description="Disordered" evidence="3">
    <location>
        <begin position="1"/>
        <end position="46"/>
    </location>
</feature>
<keyword evidence="4" id="KW-0812">Transmembrane</keyword>
<dbReference type="GO" id="GO:0004383">
    <property type="term" value="F:guanylate cyclase activity"/>
    <property type="evidence" value="ECO:0007669"/>
    <property type="project" value="TreeGrafter"/>
</dbReference>
<evidence type="ECO:0000256" key="4">
    <source>
        <dbReference type="SAM" id="Phobius"/>
    </source>
</evidence>
<reference evidence="7" key="1">
    <citation type="journal article" date="2021" name="Sci. Rep.">
        <title>Diploid genomic architecture of Nitzschia inconspicua, an elite biomass production diatom.</title>
        <authorList>
            <person name="Oliver A."/>
            <person name="Podell S."/>
            <person name="Pinowska A."/>
            <person name="Traller J.C."/>
            <person name="Smith S.R."/>
            <person name="McClure R."/>
            <person name="Beliaev A."/>
            <person name="Bohutskyi P."/>
            <person name="Hill E.A."/>
            <person name="Rabines A."/>
            <person name="Zheng H."/>
            <person name="Allen L.Z."/>
            <person name="Kuo A."/>
            <person name="Grigoriev I.V."/>
            <person name="Allen A.E."/>
            <person name="Hazlebeck D."/>
            <person name="Allen E.E."/>
        </authorList>
    </citation>
    <scope>NUCLEOTIDE SEQUENCE</scope>
    <source>
        <strain evidence="7">Hildebrandi</strain>
    </source>
</reference>
<evidence type="ECO:0000256" key="2">
    <source>
        <dbReference type="ARBA" id="ARBA00023239"/>
    </source>
</evidence>
<organism evidence="7 8">
    <name type="scientific">Nitzschia inconspicua</name>
    <dbReference type="NCBI Taxonomy" id="303405"/>
    <lineage>
        <taxon>Eukaryota</taxon>
        <taxon>Sar</taxon>
        <taxon>Stramenopiles</taxon>
        <taxon>Ochrophyta</taxon>
        <taxon>Bacillariophyta</taxon>
        <taxon>Bacillariophyceae</taxon>
        <taxon>Bacillariophycidae</taxon>
        <taxon>Bacillariales</taxon>
        <taxon>Bacillariaceae</taxon>
        <taxon>Nitzschia</taxon>
    </lineage>
</organism>
<dbReference type="PROSITE" id="PS50125">
    <property type="entry name" value="GUANYLATE_CYCLASE_2"/>
    <property type="match status" value="1"/>
</dbReference>
<feature type="region of interest" description="Disordered" evidence="3">
    <location>
        <begin position="710"/>
        <end position="742"/>
    </location>
</feature>
<evidence type="ECO:0000313" key="8">
    <source>
        <dbReference type="Proteomes" id="UP000693970"/>
    </source>
</evidence>
<accession>A0A9K3KJR4</accession>
<keyword evidence="4" id="KW-0472">Membrane</keyword>
<dbReference type="AlphaFoldDB" id="A0A9K3KJR4"/>
<dbReference type="OrthoDB" id="432756at2759"/>
<keyword evidence="2" id="KW-0456">Lyase</keyword>
<dbReference type="GO" id="GO:0005886">
    <property type="term" value="C:plasma membrane"/>
    <property type="evidence" value="ECO:0007669"/>
    <property type="project" value="TreeGrafter"/>
</dbReference>
<dbReference type="CDD" id="cd07302">
    <property type="entry name" value="CHD"/>
    <property type="match status" value="1"/>
</dbReference>
<dbReference type="PANTHER" id="PTHR11920">
    <property type="entry name" value="GUANYLYL CYCLASE"/>
    <property type="match status" value="1"/>
</dbReference>
<dbReference type="InterPro" id="IPR003607">
    <property type="entry name" value="HD/PDEase_dom"/>
</dbReference>
<comment type="caution">
    <text evidence="7">The sequence shown here is derived from an EMBL/GenBank/DDBJ whole genome shotgun (WGS) entry which is preliminary data.</text>
</comment>
<keyword evidence="1" id="KW-0547">Nucleotide-binding</keyword>
<evidence type="ECO:0000256" key="1">
    <source>
        <dbReference type="ARBA" id="ARBA00022741"/>
    </source>
</evidence>
<dbReference type="InterPro" id="IPR001054">
    <property type="entry name" value="A/G_cyclase"/>
</dbReference>
<dbReference type="Pfam" id="PF00233">
    <property type="entry name" value="PDEase_I"/>
    <property type="match status" value="1"/>
</dbReference>
<protein>
    <submittedName>
        <fullName evidence="7">Adenylate/guanylate cyclase</fullName>
    </submittedName>
</protein>
<dbReference type="SMART" id="SM00044">
    <property type="entry name" value="CYCc"/>
    <property type="match status" value="1"/>
</dbReference>
<dbReference type="EMBL" id="JAGRRH010000022">
    <property type="protein sequence ID" value="KAG7344721.1"/>
    <property type="molecule type" value="Genomic_DNA"/>
</dbReference>
<reference evidence="7" key="2">
    <citation type="submission" date="2021-04" db="EMBL/GenBank/DDBJ databases">
        <authorList>
            <person name="Podell S."/>
        </authorList>
    </citation>
    <scope>NUCLEOTIDE SEQUENCE</scope>
    <source>
        <strain evidence="7">Hildebrandi</strain>
    </source>
</reference>
<name>A0A9K3KJR4_9STRA</name>
<dbReference type="PROSITE" id="PS51845">
    <property type="entry name" value="PDEASE_I_2"/>
    <property type="match status" value="1"/>
</dbReference>
<dbReference type="GO" id="GO:0004114">
    <property type="term" value="F:3',5'-cyclic-nucleotide phosphodiesterase activity"/>
    <property type="evidence" value="ECO:0007669"/>
    <property type="project" value="InterPro"/>
</dbReference>
<dbReference type="PANTHER" id="PTHR11920:SF335">
    <property type="entry name" value="GUANYLATE CYCLASE"/>
    <property type="match status" value="1"/>
</dbReference>
<dbReference type="Proteomes" id="UP000693970">
    <property type="component" value="Unassembled WGS sequence"/>
</dbReference>
<evidence type="ECO:0000313" key="7">
    <source>
        <dbReference type="EMBL" id="KAG7344721.1"/>
    </source>
</evidence>
<feature type="transmembrane region" description="Helical" evidence="4">
    <location>
        <begin position="61"/>
        <end position="82"/>
    </location>
</feature>
<dbReference type="GO" id="GO:0035556">
    <property type="term" value="P:intracellular signal transduction"/>
    <property type="evidence" value="ECO:0007669"/>
    <property type="project" value="InterPro"/>
</dbReference>
<sequence length="1130" mass="127126">MKLKSSTTSLEDEEFGLPKYNPEADDDEEFDPSTSQSRDDSSSSASLLGAAETRRVRITKLVFFLVLAAAATITGVLIFQYASSNQEQEFVVGFTGSADELIVISQLNMQYKFSSLESLAISMTTAGIQGKGSGDTWPFFTHPNFEVEAGNSRRKASSLMLFWSPLVNETDRIAWQEYSIEHQDWLQISYNTLGLVGITPPPIPECIFYNERPLEDESLEPNCDNSVNFETIPYFIPIWQTSPPMAEVTNYNGAKHELLIGTTVEVFATKEAILSQIYDVTNSSDPENSWENLPTSYMIQPVFETYDKTKIVGFLAALLPWNYFANILSVDGKGKGIFVFMDNPCGSNLTFYVQGPRVEWLGEGDLHDQRYNEYGVVANASAIQTMQGCPYTMHLYPSQEFESAYKDNSPWVFTIGAVMIYIVTALAFVFYDLFVEKRQKKVLATANQTGAIVNSMFPKGIRERLMDDQEANKDAQKEQHFGVPFIGSHQKTKVSGVSSSSTPLVLATKPIADYYPSSTLMVTDLVGFTAWSSEREPAQVFTLLETLFNAFDAIAKKKNIFKVETNGDCYVAAAGVPEPMKDHAVHMTKFALACQAKMKQVVQHLEVWLGPETGELSMRIGIHSGAVTAGVLRSDKGRFQLFGETVENTHIMEANSKKNKILVSQTTAELLKAAGKYNWLVPSNKTVKLKGSALEIQTFWLDRKSAKDTKVMDNSDAQSTSSRMTDFVADSRSNKSGNSTEEKSSRLVDWNVDILLRLLKMIVAMRSKDEVPSTATIDTHTNPLDEVKEIIALRKEAKKFHCNPESVVLSTSIVEQLHSFVQTIASMYNDNHFHNFAHACHVSQATIKLLSRIVTPDQIDTNTMTYTSQKNASTLHAYTYGITSDPMIQFSCAIAAMIHDVDHPGVSNATLVKEGADIAGMYGGKSCAEQNSFDLAWDLLMEDYYKDLRDCIYVNQEELNRFRQLLINSVMATDIVDKELGALRKARWNKAFSTEDFPEQEEESEIDAVHRKATIVIEHIVQAADVSHMMQHWHIYLKWNERFFRECYKAFLDGRMENDPTEGWYKGEMGFFDFYIIPLAKKLKDCGVFGVSSDEFLNYAMANRKEWELKGESIVKGYLQYFDNHQNVEQ</sequence>
<feature type="compositionally biased region" description="Polar residues" evidence="3">
    <location>
        <begin position="715"/>
        <end position="724"/>
    </location>
</feature>
<keyword evidence="8" id="KW-1185">Reference proteome</keyword>
<feature type="compositionally biased region" description="Low complexity" evidence="3">
    <location>
        <begin position="32"/>
        <end position="46"/>
    </location>
</feature>
<dbReference type="Pfam" id="PF00211">
    <property type="entry name" value="Guanylate_cyc"/>
    <property type="match status" value="1"/>
</dbReference>
<dbReference type="InterPro" id="IPR050401">
    <property type="entry name" value="Cyclic_nucleotide_synthase"/>
</dbReference>
<dbReference type="GO" id="GO:0007168">
    <property type="term" value="P:receptor guanylyl cyclase signaling pathway"/>
    <property type="evidence" value="ECO:0007669"/>
    <property type="project" value="TreeGrafter"/>
</dbReference>
<dbReference type="SMART" id="SM00471">
    <property type="entry name" value="HDc"/>
    <property type="match status" value="1"/>
</dbReference>
<dbReference type="InterPro" id="IPR002073">
    <property type="entry name" value="PDEase_catalytic_dom"/>
</dbReference>
<keyword evidence="4" id="KW-1133">Transmembrane helix</keyword>
<evidence type="ECO:0000259" key="5">
    <source>
        <dbReference type="PROSITE" id="PS50125"/>
    </source>
</evidence>
<dbReference type="GO" id="GO:0000166">
    <property type="term" value="F:nucleotide binding"/>
    <property type="evidence" value="ECO:0007669"/>
    <property type="project" value="UniProtKB-KW"/>
</dbReference>
<evidence type="ECO:0000259" key="6">
    <source>
        <dbReference type="PROSITE" id="PS51845"/>
    </source>
</evidence>
<evidence type="ECO:0000256" key="3">
    <source>
        <dbReference type="SAM" id="MobiDB-lite"/>
    </source>
</evidence>
<feature type="domain" description="PDEase" evidence="6">
    <location>
        <begin position="739"/>
        <end position="975"/>
    </location>
</feature>
<dbReference type="GO" id="GO:0004016">
    <property type="term" value="F:adenylate cyclase activity"/>
    <property type="evidence" value="ECO:0007669"/>
    <property type="project" value="TreeGrafter"/>
</dbReference>
<proteinExistence type="predicted"/>
<gene>
    <name evidence="7" type="ORF">IV203_032252</name>
</gene>